<keyword evidence="2" id="KW-1185">Reference proteome</keyword>
<proteinExistence type="predicted"/>
<comment type="caution">
    <text evidence="1">The sequence shown here is derived from an EMBL/GenBank/DDBJ whole genome shotgun (WGS) entry which is preliminary data.</text>
</comment>
<evidence type="ECO:0000313" key="1">
    <source>
        <dbReference type="EMBL" id="MDX8486055.1"/>
    </source>
</evidence>
<dbReference type="RefSeq" id="WP_320293611.1">
    <property type="nucleotide sequence ID" value="NZ_JAVIIU010000001.1"/>
</dbReference>
<gene>
    <name evidence="1" type="ORF">RFM52_12685</name>
</gene>
<dbReference type="Proteomes" id="UP001280156">
    <property type="component" value="Unassembled WGS sequence"/>
</dbReference>
<protein>
    <recommendedName>
        <fullName evidence="3">DUF768 domain-containing protein</fullName>
    </recommendedName>
</protein>
<evidence type="ECO:0008006" key="3">
    <source>
        <dbReference type="Google" id="ProtNLM"/>
    </source>
</evidence>
<sequence>MSIRGVNFFNKWVTKHLPNAMTDGVAVSDLADELFKAAESEGIPAAEINEEVASVYAVIFKAMQHREGSMPENDCTAFDLLAGRLSREANITEMQAHELIERLGIDWETLLNEAHFLKELQGRLGKE</sequence>
<dbReference type="EMBL" id="JAVIIV010000006">
    <property type="protein sequence ID" value="MDX8486055.1"/>
    <property type="molecule type" value="Genomic_DNA"/>
</dbReference>
<organism evidence="1 2">
    <name type="scientific">Mesorhizobium humile</name>
    <dbReference type="NCBI Taxonomy" id="3072313"/>
    <lineage>
        <taxon>Bacteria</taxon>
        <taxon>Pseudomonadati</taxon>
        <taxon>Pseudomonadota</taxon>
        <taxon>Alphaproteobacteria</taxon>
        <taxon>Hyphomicrobiales</taxon>
        <taxon>Phyllobacteriaceae</taxon>
        <taxon>Mesorhizobium</taxon>
    </lineage>
</organism>
<name>A0ABU4YGJ8_9HYPH</name>
<reference evidence="1 2" key="1">
    <citation type="submission" date="2023-08" db="EMBL/GenBank/DDBJ databases">
        <title>Implementing the SeqCode for naming new Mesorhizobium species isolated from Vachellia karroo root nodules.</title>
        <authorList>
            <person name="Van Lill M."/>
        </authorList>
    </citation>
    <scope>NUCLEOTIDE SEQUENCE [LARGE SCALE GENOMIC DNA]</scope>
    <source>
        <strain evidence="1 2">VK2B</strain>
    </source>
</reference>
<evidence type="ECO:0000313" key="2">
    <source>
        <dbReference type="Proteomes" id="UP001280156"/>
    </source>
</evidence>
<accession>A0ABU4YGJ8</accession>